<comment type="caution">
    <text evidence="1">The sequence shown here is derived from an EMBL/GenBank/DDBJ whole genome shotgun (WGS) entry which is preliminary data.</text>
</comment>
<proteinExistence type="predicted"/>
<evidence type="ECO:0000313" key="1">
    <source>
        <dbReference type="EMBL" id="KKK82461.1"/>
    </source>
</evidence>
<organism evidence="1">
    <name type="scientific">marine sediment metagenome</name>
    <dbReference type="NCBI Taxonomy" id="412755"/>
    <lineage>
        <taxon>unclassified sequences</taxon>
        <taxon>metagenomes</taxon>
        <taxon>ecological metagenomes</taxon>
    </lineage>
</organism>
<sequence>MASAIRTLLKKKKLTGEELGRLLLIDLADTQAGKPNLSQEEIANLHNYIDNPTDGKVFNDYIDIQRYIIAFQMDYQIESRKLAVIYLQLHYHWTKVRDAEDAYYALATQPRILTRRDYEKLLSEARARVEDYSYSFTHLMLHEAETYTPKYKEGEVTPYDDIFKQLEKQSIPAHMVEKYQAIYKRDSDLEEYNKFDYLHGWIYVYDS</sequence>
<reference evidence="1" key="1">
    <citation type="journal article" date="2015" name="Nature">
        <title>Complex archaea that bridge the gap between prokaryotes and eukaryotes.</title>
        <authorList>
            <person name="Spang A."/>
            <person name="Saw J.H."/>
            <person name="Jorgensen S.L."/>
            <person name="Zaremba-Niedzwiedzka K."/>
            <person name="Martijn J."/>
            <person name="Lind A.E."/>
            <person name="van Eijk R."/>
            <person name="Schleper C."/>
            <person name="Guy L."/>
            <person name="Ettema T.J."/>
        </authorList>
    </citation>
    <scope>NUCLEOTIDE SEQUENCE</scope>
</reference>
<feature type="non-terminal residue" evidence="1">
    <location>
        <position position="207"/>
    </location>
</feature>
<gene>
    <name evidence="1" type="ORF">LCGC14_2803170</name>
</gene>
<name>A0A0F9BDI1_9ZZZZ</name>
<dbReference type="AlphaFoldDB" id="A0A0F9BDI1"/>
<dbReference type="EMBL" id="LAZR01052664">
    <property type="protein sequence ID" value="KKK82461.1"/>
    <property type="molecule type" value="Genomic_DNA"/>
</dbReference>
<accession>A0A0F9BDI1</accession>
<protein>
    <submittedName>
        <fullName evidence="1">Uncharacterized protein</fullName>
    </submittedName>
</protein>